<keyword evidence="1" id="KW-0808">Transferase</keyword>
<keyword evidence="3" id="KW-0902">Two-component regulatory system</keyword>
<evidence type="ECO:0000256" key="2">
    <source>
        <dbReference type="ARBA" id="ARBA00022777"/>
    </source>
</evidence>
<evidence type="ECO:0000256" key="1">
    <source>
        <dbReference type="ARBA" id="ARBA00022679"/>
    </source>
</evidence>
<evidence type="ECO:0000256" key="3">
    <source>
        <dbReference type="ARBA" id="ARBA00023012"/>
    </source>
</evidence>
<dbReference type="SUPFAM" id="SSF55781">
    <property type="entry name" value="GAF domain-like"/>
    <property type="match status" value="2"/>
</dbReference>
<evidence type="ECO:0000259" key="5">
    <source>
        <dbReference type="SMART" id="SM00065"/>
    </source>
</evidence>
<sequence>MAEQTRSGPPPITHDAVVAAVVAITGELELSTVLERFVEVAADLTGAPYGALTVLDERGVSTALVSTGVPGTVAEVLRTAPIALGALGEVPETGTLRLTDVREHPAFRGIQPDHPSEVAFLGTSVRVGGRVFGLLYLSEKAGGFTQEDEDVVASLTSAAEAAITNANLYADAQRREHWLRAGQDLTTMLLEGIDEEDALERIVSTARDADQADAAALALPGVGGELLIEVAVGRERQKLLGTPMPPGSRAWTVITEGKGLITSSLARARTVATPAMRSFGPALFTRVPAPGGAVGVLILLRKVGAPPFEPSDLITAESFAAQAALATQLAAGRHAHDLAALLDERERIARDLHDLAIQQLFATGLQLETVRRRAARGVDATELTAILDEALDNVDGSVRQIRQIVHDLRDPDATTGLVERLVRETSLARTGLGFAPSFVVSLDAVTVVGGSLDEDRLNGRVGPELTSDVVAVVREGLANAARHARASAVAVRVHVVGAGSQGSVRVEVEDDGVGLPADGRRSSGTRNLAQRARQHGGTAQIGARRDGPGTLLTWEAPLE</sequence>
<evidence type="ECO:0000256" key="4">
    <source>
        <dbReference type="SAM" id="MobiDB-lite"/>
    </source>
</evidence>
<proteinExistence type="predicted"/>
<comment type="caution">
    <text evidence="6">The sequence shown here is derived from an EMBL/GenBank/DDBJ whole genome shotgun (WGS) entry which is preliminary data.</text>
</comment>
<dbReference type="InterPro" id="IPR036890">
    <property type="entry name" value="HATPase_C_sf"/>
</dbReference>
<dbReference type="PANTHER" id="PTHR24421:SF56">
    <property type="entry name" value="OXYGEN SENSOR HISTIDINE KINASE RESPONSE REGULATOR DOST"/>
    <property type="match status" value="1"/>
</dbReference>
<dbReference type="Pfam" id="PF07730">
    <property type="entry name" value="HisKA_3"/>
    <property type="match status" value="1"/>
</dbReference>
<dbReference type="RefSeq" id="WP_307491323.1">
    <property type="nucleotide sequence ID" value="NZ_JAUSVB010000002.1"/>
</dbReference>
<name>A0ABU0EE26_9CELL</name>
<dbReference type="Gene3D" id="1.20.5.1930">
    <property type="match status" value="1"/>
</dbReference>
<keyword evidence="2 6" id="KW-0418">Kinase</keyword>
<dbReference type="InterPro" id="IPR050482">
    <property type="entry name" value="Sensor_HK_TwoCompSys"/>
</dbReference>
<dbReference type="PANTHER" id="PTHR24421">
    <property type="entry name" value="NITRATE/NITRITE SENSOR PROTEIN NARX-RELATED"/>
    <property type="match status" value="1"/>
</dbReference>
<dbReference type="SMART" id="SM00065">
    <property type="entry name" value="GAF"/>
    <property type="match status" value="2"/>
</dbReference>
<dbReference type="InterPro" id="IPR003594">
    <property type="entry name" value="HATPase_dom"/>
</dbReference>
<dbReference type="Gene3D" id="3.30.450.40">
    <property type="match status" value="2"/>
</dbReference>
<dbReference type="InterPro" id="IPR029016">
    <property type="entry name" value="GAF-like_dom_sf"/>
</dbReference>
<reference evidence="6 7" key="1">
    <citation type="submission" date="2023-07" db="EMBL/GenBank/DDBJ databases">
        <title>Sorghum-associated microbial communities from plants grown in Nebraska, USA.</title>
        <authorList>
            <person name="Schachtman D."/>
        </authorList>
    </citation>
    <scope>NUCLEOTIDE SEQUENCE [LARGE SCALE GENOMIC DNA]</scope>
    <source>
        <strain evidence="6 7">BE332</strain>
    </source>
</reference>
<evidence type="ECO:0000313" key="7">
    <source>
        <dbReference type="Proteomes" id="UP001239626"/>
    </source>
</evidence>
<accession>A0ABU0EE26</accession>
<dbReference type="InterPro" id="IPR003018">
    <property type="entry name" value="GAF"/>
</dbReference>
<dbReference type="Pfam" id="PF01590">
    <property type="entry name" value="GAF"/>
    <property type="match status" value="1"/>
</dbReference>
<dbReference type="InterPro" id="IPR011712">
    <property type="entry name" value="Sig_transdc_His_kin_sub3_dim/P"/>
</dbReference>
<dbReference type="Gene3D" id="3.30.565.10">
    <property type="entry name" value="Histidine kinase-like ATPase, C-terminal domain"/>
    <property type="match status" value="1"/>
</dbReference>
<feature type="domain" description="GAF" evidence="5">
    <location>
        <begin position="194"/>
        <end position="337"/>
    </location>
</feature>
<evidence type="ECO:0000313" key="6">
    <source>
        <dbReference type="EMBL" id="MDQ0373326.1"/>
    </source>
</evidence>
<organism evidence="6 7">
    <name type="scientific">Cellulomonas humilata</name>
    <dbReference type="NCBI Taxonomy" id="144055"/>
    <lineage>
        <taxon>Bacteria</taxon>
        <taxon>Bacillati</taxon>
        <taxon>Actinomycetota</taxon>
        <taxon>Actinomycetes</taxon>
        <taxon>Micrococcales</taxon>
        <taxon>Cellulomonadaceae</taxon>
        <taxon>Cellulomonas</taxon>
    </lineage>
</organism>
<dbReference type="Proteomes" id="UP001239626">
    <property type="component" value="Unassembled WGS sequence"/>
</dbReference>
<dbReference type="CDD" id="cd16917">
    <property type="entry name" value="HATPase_UhpB-NarQ-NarX-like"/>
    <property type="match status" value="1"/>
</dbReference>
<dbReference type="EMBL" id="JAUSVB010000002">
    <property type="protein sequence ID" value="MDQ0373326.1"/>
    <property type="molecule type" value="Genomic_DNA"/>
</dbReference>
<dbReference type="Pfam" id="PF02518">
    <property type="entry name" value="HATPase_c"/>
    <property type="match status" value="1"/>
</dbReference>
<protein>
    <submittedName>
        <fullName evidence="6">Signal transduction histidine kinase</fullName>
    </submittedName>
</protein>
<dbReference type="GO" id="GO:0016301">
    <property type="term" value="F:kinase activity"/>
    <property type="evidence" value="ECO:0007669"/>
    <property type="project" value="UniProtKB-KW"/>
</dbReference>
<gene>
    <name evidence="6" type="ORF">J2X26_001637</name>
</gene>
<dbReference type="SUPFAM" id="SSF55874">
    <property type="entry name" value="ATPase domain of HSP90 chaperone/DNA topoisomerase II/histidine kinase"/>
    <property type="match status" value="1"/>
</dbReference>
<feature type="domain" description="GAF" evidence="5">
    <location>
        <begin position="29"/>
        <end position="173"/>
    </location>
</feature>
<dbReference type="Pfam" id="PF13185">
    <property type="entry name" value="GAF_2"/>
    <property type="match status" value="1"/>
</dbReference>
<keyword evidence="7" id="KW-1185">Reference proteome</keyword>
<feature type="region of interest" description="Disordered" evidence="4">
    <location>
        <begin position="515"/>
        <end position="549"/>
    </location>
</feature>